<protein>
    <submittedName>
        <fullName evidence="3">Uncharacterized protein</fullName>
    </submittedName>
</protein>
<proteinExistence type="predicted"/>
<feature type="transmembrane region" description="Helical" evidence="2">
    <location>
        <begin position="653"/>
        <end position="675"/>
    </location>
</feature>
<accession>A0A9Q1MXU2</accession>
<reference evidence="4" key="1">
    <citation type="journal article" date="2023" name="Proc. Natl. Acad. Sci. U.S.A.">
        <title>Genomic and structural basis for evolution of tropane alkaloid biosynthesis.</title>
        <authorList>
            <person name="Wanga Y.-J."/>
            <person name="Taina T."/>
            <person name="Yua J.-Y."/>
            <person name="Lia J."/>
            <person name="Xua B."/>
            <person name="Chenc J."/>
            <person name="D'Auriad J.C."/>
            <person name="Huanga J.-P."/>
            <person name="Huanga S.-X."/>
        </authorList>
    </citation>
    <scope>NUCLEOTIDE SEQUENCE [LARGE SCALE GENOMIC DNA]</scope>
    <source>
        <strain evidence="4">cv. KIB-2019</strain>
    </source>
</reference>
<feature type="region of interest" description="Disordered" evidence="1">
    <location>
        <begin position="1"/>
        <end position="22"/>
    </location>
</feature>
<keyword evidence="2" id="KW-0472">Membrane</keyword>
<evidence type="ECO:0000256" key="2">
    <source>
        <dbReference type="SAM" id="Phobius"/>
    </source>
</evidence>
<dbReference type="AlphaFoldDB" id="A0A9Q1MXU2"/>
<dbReference type="EMBL" id="JAJAGQ010000003">
    <property type="protein sequence ID" value="KAJ8568563.1"/>
    <property type="molecule type" value="Genomic_DNA"/>
</dbReference>
<feature type="transmembrane region" description="Helical" evidence="2">
    <location>
        <begin position="624"/>
        <end position="647"/>
    </location>
</feature>
<keyword evidence="4" id="KW-1185">Reference proteome</keyword>
<evidence type="ECO:0000313" key="3">
    <source>
        <dbReference type="EMBL" id="KAJ8568563.1"/>
    </source>
</evidence>
<dbReference type="OrthoDB" id="1915931at2759"/>
<dbReference type="Proteomes" id="UP001152561">
    <property type="component" value="Unassembled WGS sequence"/>
</dbReference>
<feature type="transmembrane region" description="Helical" evidence="2">
    <location>
        <begin position="488"/>
        <end position="506"/>
    </location>
</feature>
<feature type="compositionally biased region" description="Polar residues" evidence="1">
    <location>
        <begin position="1"/>
        <end position="11"/>
    </location>
</feature>
<feature type="region of interest" description="Disordered" evidence="1">
    <location>
        <begin position="327"/>
        <end position="351"/>
    </location>
</feature>
<gene>
    <name evidence="3" type="ORF">K7X08_028096</name>
</gene>
<dbReference type="PANTHER" id="PTHR34553:SF4">
    <property type="entry name" value="G1_S-SPECIFIC CYCLIN-E PROTEIN"/>
    <property type="match status" value="1"/>
</dbReference>
<sequence>MDGQPSGTQTEAGKGGINEDTAKGQIFTPQTVRSNSPAVKHPATFSKLVAMQDNIVAQCDIDRKAKTSIEIAMAQGGRIEGSATGGQPPGSQTEAGFMGSIDYGKCVFPLTSLQIGDLQSYLSHLYVFLAPESKRLYILVDNRPWLRDLVSKPAHLWQLMVTKSRLSPFANTRGRKQRKESGDILDIKSSPEVSMSESENVRGWFPFIDAATLSRKKELLPVKKLRNSLILNSKLHRTLYGFIVFEVAWNDVRGINYFNELQTDTSLAIETKFMKRWEFDSVAQAARCMPSWFSGTDADHHLLKVCLESTIGEVFYDSQDNFRETSDVADSDVSAANSSDEDESPCGSIRSFSTYPVTEHGEISLHTPTPLDGPHKRRKLLKSLSKRFNVDMLSEDPFSETIESQPHGDPSYRSTSEVVDEASQYRDVLLLFRFNDRDFPFKLRDIILSDVRLLRLLEAGLPSWVIFLQSYPVFCHIYRPWMCPLARFLYVVISVVTVLIGFYDLYKNVPVLKATASSLFGPLFDWIETWEMVSRIQYLGTMLFLHNFQKAFKWFLMTMRTIRSFFSVLTQPMAGPLVEFVEFFLPFSNTFTQLLEDFFSVIWFTVGSSYTLVGKIIEILLLPIWYIISFALNLVTYLFYPIFWILWEIMYAPIRLVFGLSSLLGFLCTSIYEVIMDSWLFVSSIVRVASHVESTVSSSEVSIWRTLWNDLFSQIFKALRSILYGFVAFFTACNRHRLSIYNHMSDFIQRLSQHGKRSRPAERGRSPQTSGAQITWVDTEEVHHQRKFRKID</sequence>
<dbReference type="PANTHER" id="PTHR34553">
    <property type="entry name" value="OS05G0597400 PROTEIN"/>
    <property type="match status" value="1"/>
</dbReference>
<feature type="transmembrane region" description="Helical" evidence="2">
    <location>
        <begin position="598"/>
        <end position="617"/>
    </location>
</feature>
<organism evidence="3 4">
    <name type="scientific">Anisodus acutangulus</name>
    <dbReference type="NCBI Taxonomy" id="402998"/>
    <lineage>
        <taxon>Eukaryota</taxon>
        <taxon>Viridiplantae</taxon>
        <taxon>Streptophyta</taxon>
        <taxon>Embryophyta</taxon>
        <taxon>Tracheophyta</taxon>
        <taxon>Spermatophyta</taxon>
        <taxon>Magnoliopsida</taxon>
        <taxon>eudicotyledons</taxon>
        <taxon>Gunneridae</taxon>
        <taxon>Pentapetalae</taxon>
        <taxon>asterids</taxon>
        <taxon>lamiids</taxon>
        <taxon>Solanales</taxon>
        <taxon>Solanaceae</taxon>
        <taxon>Solanoideae</taxon>
        <taxon>Hyoscyameae</taxon>
        <taxon>Anisodus</taxon>
    </lineage>
</organism>
<comment type="caution">
    <text evidence="3">The sequence shown here is derived from an EMBL/GenBank/DDBJ whole genome shotgun (WGS) entry which is preliminary data.</text>
</comment>
<evidence type="ECO:0000256" key="1">
    <source>
        <dbReference type="SAM" id="MobiDB-lite"/>
    </source>
</evidence>
<keyword evidence="2" id="KW-1133">Transmembrane helix</keyword>
<name>A0A9Q1MXU2_9SOLA</name>
<evidence type="ECO:0000313" key="4">
    <source>
        <dbReference type="Proteomes" id="UP001152561"/>
    </source>
</evidence>
<keyword evidence="2" id="KW-0812">Transmembrane</keyword>